<evidence type="ECO:0000256" key="1">
    <source>
        <dbReference type="ARBA" id="ARBA00022441"/>
    </source>
</evidence>
<dbReference type="AlphaFoldDB" id="A0AAV4Y003"/>
<protein>
    <submittedName>
        <fullName evidence="3">Uncharacterized protein</fullName>
    </submittedName>
</protein>
<dbReference type="PANTHER" id="PTHR46376:SF1">
    <property type="entry name" value="LEUCINE-ZIPPER-LIKE TRANSCRIPTIONAL REGULATOR 1"/>
    <property type="match status" value="1"/>
</dbReference>
<name>A0AAV4Y003_CAEEX</name>
<dbReference type="InterPro" id="IPR051568">
    <property type="entry name" value="LZTR1/Attractin"/>
</dbReference>
<dbReference type="Pfam" id="PF24681">
    <property type="entry name" value="Kelch_KLHDC2_KLHL20_DRC7"/>
    <property type="match status" value="1"/>
</dbReference>
<dbReference type="PANTHER" id="PTHR46376">
    <property type="entry name" value="LEUCINE-ZIPPER-LIKE TRANSCRIPTIONAL REGULATOR 1"/>
    <property type="match status" value="1"/>
</dbReference>
<sequence length="233" mass="26602">MDYPFLISVQSVWEEMKCRGNRPPCLQEHSMVCWKNNIYVFGGEIGFASTGETPLWILDISCSVWRKHHVRGSSVHQPSGRRGHSAVMFDGFMHIFGGYQDLRGSSSELWIFDLEQSIMQILGLLGKLISVMLNSLLSSMYFLLRSFSEKFFSKVKEKAPWEECGLPSEGENESHLIDRAMQAEHPIRFKPIPLRCLFFAHRHPQHPLGSLSFMRISQDSSFDSLHPGDSPPV</sequence>
<evidence type="ECO:0000313" key="4">
    <source>
        <dbReference type="Proteomes" id="UP001054945"/>
    </source>
</evidence>
<organism evidence="3 4">
    <name type="scientific">Caerostris extrusa</name>
    <name type="common">Bark spider</name>
    <name type="synonym">Caerostris bankana</name>
    <dbReference type="NCBI Taxonomy" id="172846"/>
    <lineage>
        <taxon>Eukaryota</taxon>
        <taxon>Metazoa</taxon>
        <taxon>Ecdysozoa</taxon>
        <taxon>Arthropoda</taxon>
        <taxon>Chelicerata</taxon>
        <taxon>Arachnida</taxon>
        <taxon>Araneae</taxon>
        <taxon>Araneomorphae</taxon>
        <taxon>Entelegynae</taxon>
        <taxon>Araneoidea</taxon>
        <taxon>Araneidae</taxon>
        <taxon>Caerostris</taxon>
    </lineage>
</organism>
<dbReference type="GO" id="GO:0005794">
    <property type="term" value="C:Golgi apparatus"/>
    <property type="evidence" value="ECO:0007669"/>
    <property type="project" value="TreeGrafter"/>
</dbReference>
<evidence type="ECO:0000256" key="2">
    <source>
        <dbReference type="ARBA" id="ARBA00022737"/>
    </source>
</evidence>
<accession>A0AAV4Y003</accession>
<keyword evidence="4" id="KW-1185">Reference proteome</keyword>
<dbReference type="InterPro" id="IPR015915">
    <property type="entry name" value="Kelch-typ_b-propeller"/>
</dbReference>
<dbReference type="EMBL" id="BPLR01001049">
    <property type="protein sequence ID" value="GIY99468.1"/>
    <property type="molecule type" value="Genomic_DNA"/>
</dbReference>
<dbReference type="Proteomes" id="UP001054945">
    <property type="component" value="Unassembled WGS sequence"/>
</dbReference>
<gene>
    <name evidence="3" type="primary">AVEN_55735_1</name>
    <name evidence="3" type="ORF">CEXT_72061</name>
</gene>
<dbReference type="Gene3D" id="2.120.10.80">
    <property type="entry name" value="Kelch-type beta propeller"/>
    <property type="match status" value="1"/>
</dbReference>
<evidence type="ECO:0000313" key="3">
    <source>
        <dbReference type="EMBL" id="GIY99468.1"/>
    </source>
</evidence>
<keyword evidence="1" id="KW-0880">Kelch repeat</keyword>
<reference evidence="3 4" key="1">
    <citation type="submission" date="2021-06" db="EMBL/GenBank/DDBJ databases">
        <title>Caerostris extrusa draft genome.</title>
        <authorList>
            <person name="Kono N."/>
            <person name="Arakawa K."/>
        </authorList>
    </citation>
    <scope>NUCLEOTIDE SEQUENCE [LARGE SCALE GENOMIC DNA]</scope>
</reference>
<comment type="caution">
    <text evidence="3">The sequence shown here is derived from an EMBL/GenBank/DDBJ whole genome shotgun (WGS) entry which is preliminary data.</text>
</comment>
<dbReference type="SUPFAM" id="SSF117281">
    <property type="entry name" value="Kelch motif"/>
    <property type="match status" value="1"/>
</dbReference>
<proteinExistence type="predicted"/>
<keyword evidence="2" id="KW-0677">Repeat</keyword>